<accession>A0A811N4L3</accession>
<sequence>MWRTGLKKGKGHWKDGGFARSVKIYLWWIHKGICNVSSLHHLCFMWVQIITMCSSLVSPRHFCIVLWKDMKKRMSHLSCPIVIARSGTAKDYWPRFFRKMGPKAPAEQSRGVWEEELYIKGMVDY</sequence>
<protein>
    <submittedName>
        <fullName evidence="1">Uncharacterized protein</fullName>
    </submittedName>
</protein>
<reference evidence="1" key="1">
    <citation type="submission" date="2020-10" db="EMBL/GenBank/DDBJ databases">
        <authorList>
            <person name="Han B."/>
            <person name="Lu T."/>
            <person name="Zhao Q."/>
            <person name="Huang X."/>
            <person name="Zhao Y."/>
        </authorList>
    </citation>
    <scope>NUCLEOTIDE SEQUENCE</scope>
</reference>
<keyword evidence="2" id="KW-1185">Reference proteome</keyword>
<evidence type="ECO:0000313" key="1">
    <source>
        <dbReference type="EMBL" id="CAD6220789.1"/>
    </source>
</evidence>
<name>A0A811N4L3_9POAL</name>
<proteinExistence type="predicted"/>
<dbReference type="Proteomes" id="UP000604825">
    <property type="component" value="Unassembled WGS sequence"/>
</dbReference>
<organism evidence="1 2">
    <name type="scientific">Miscanthus lutarioriparius</name>
    <dbReference type="NCBI Taxonomy" id="422564"/>
    <lineage>
        <taxon>Eukaryota</taxon>
        <taxon>Viridiplantae</taxon>
        <taxon>Streptophyta</taxon>
        <taxon>Embryophyta</taxon>
        <taxon>Tracheophyta</taxon>
        <taxon>Spermatophyta</taxon>
        <taxon>Magnoliopsida</taxon>
        <taxon>Liliopsida</taxon>
        <taxon>Poales</taxon>
        <taxon>Poaceae</taxon>
        <taxon>PACMAD clade</taxon>
        <taxon>Panicoideae</taxon>
        <taxon>Andropogonodae</taxon>
        <taxon>Andropogoneae</taxon>
        <taxon>Saccharinae</taxon>
        <taxon>Miscanthus</taxon>
    </lineage>
</organism>
<evidence type="ECO:0000313" key="2">
    <source>
        <dbReference type="Proteomes" id="UP000604825"/>
    </source>
</evidence>
<comment type="caution">
    <text evidence="1">The sequence shown here is derived from an EMBL/GenBank/DDBJ whole genome shotgun (WGS) entry which is preliminary data.</text>
</comment>
<dbReference type="AlphaFoldDB" id="A0A811N4L3"/>
<gene>
    <name evidence="1" type="ORF">NCGR_LOCUS14215</name>
</gene>
<dbReference type="EMBL" id="CAJGYO010000003">
    <property type="protein sequence ID" value="CAD6220789.1"/>
    <property type="molecule type" value="Genomic_DNA"/>
</dbReference>